<reference evidence="2 3" key="1">
    <citation type="submission" date="2020-08" db="EMBL/GenBank/DDBJ databases">
        <title>Sequencing the genomes of 1000 actinobacteria strains.</title>
        <authorList>
            <person name="Klenk H.-P."/>
        </authorList>
    </citation>
    <scope>NUCLEOTIDE SEQUENCE [LARGE SCALE GENOMIC DNA]</scope>
    <source>
        <strain evidence="2 3">DSM 45084</strain>
    </source>
</reference>
<feature type="transmembrane region" description="Helical" evidence="1">
    <location>
        <begin position="20"/>
        <end position="41"/>
    </location>
</feature>
<accession>A0A7W7WVP1</accession>
<feature type="transmembrane region" description="Helical" evidence="1">
    <location>
        <begin position="53"/>
        <end position="76"/>
    </location>
</feature>
<comment type="caution">
    <text evidence="2">The sequence shown here is derived from an EMBL/GenBank/DDBJ whole genome shotgun (WGS) entry which is preliminary data.</text>
</comment>
<name>A0A7W7WVP1_9PSEU</name>
<gene>
    <name evidence="2" type="ORF">F4559_002884</name>
</gene>
<keyword evidence="1" id="KW-0812">Transmembrane</keyword>
<keyword evidence="1" id="KW-1133">Transmembrane helix</keyword>
<protein>
    <submittedName>
        <fullName evidence="2">Uncharacterized protein</fullName>
    </submittedName>
</protein>
<dbReference type="RefSeq" id="WP_184669104.1">
    <property type="nucleotide sequence ID" value="NZ_BAABAI010000029.1"/>
</dbReference>
<evidence type="ECO:0000313" key="3">
    <source>
        <dbReference type="Proteomes" id="UP000542674"/>
    </source>
</evidence>
<dbReference type="AlphaFoldDB" id="A0A7W7WVP1"/>
<sequence>MDVPDRSTGKGALWTALRWVVLGAFACTAAVIALLVGRAVLSAFGSVFDPHGYGMFAGILFSVVLTPVAVALWALYRSLRRRGR</sequence>
<keyword evidence="3" id="KW-1185">Reference proteome</keyword>
<keyword evidence="1" id="KW-0472">Membrane</keyword>
<organism evidence="2 3">
    <name type="scientific">Saccharothrix violaceirubra</name>
    <dbReference type="NCBI Taxonomy" id="413306"/>
    <lineage>
        <taxon>Bacteria</taxon>
        <taxon>Bacillati</taxon>
        <taxon>Actinomycetota</taxon>
        <taxon>Actinomycetes</taxon>
        <taxon>Pseudonocardiales</taxon>
        <taxon>Pseudonocardiaceae</taxon>
        <taxon>Saccharothrix</taxon>
    </lineage>
</organism>
<evidence type="ECO:0000256" key="1">
    <source>
        <dbReference type="SAM" id="Phobius"/>
    </source>
</evidence>
<evidence type="ECO:0000313" key="2">
    <source>
        <dbReference type="EMBL" id="MBB4965525.1"/>
    </source>
</evidence>
<dbReference type="Proteomes" id="UP000542674">
    <property type="component" value="Unassembled WGS sequence"/>
</dbReference>
<proteinExistence type="predicted"/>
<dbReference type="EMBL" id="JACHJS010000001">
    <property type="protein sequence ID" value="MBB4965525.1"/>
    <property type="molecule type" value="Genomic_DNA"/>
</dbReference>